<evidence type="ECO:0000313" key="19">
    <source>
        <dbReference type="Proteomes" id="UP000722989"/>
    </source>
</evidence>
<evidence type="ECO:0000256" key="5">
    <source>
        <dbReference type="ARBA" id="ARBA00022553"/>
    </source>
</evidence>
<keyword evidence="11 15" id="KW-1133">Transmembrane helix</keyword>
<evidence type="ECO:0000256" key="1">
    <source>
        <dbReference type="ARBA" id="ARBA00000085"/>
    </source>
</evidence>
<reference evidence="18 19" key="1">
    <citation type="submission" date="2020-03" db="EMBL/GenBank/DDBJ databases">
        <title>WGS of the type strain of Planosporangium spp.</title>
        <authorList>
            <person name="Thawai C."/>
        </authorList>
    </citation>
    <scope>NUCLEOTIDE SEQUENCE [LARGE SCALE GENOMIC DNA]</scope>
    <source>
        <strain evidence="18 19">TBRC 5610</strain>
    </source>
</reference>
<evidence type="ECO:0000256" key="11">
    <source>
        <dbReference type="ARBA" id="ARBA00022989"/>
    </source>
</evidence>
<dbReference type="InterPro" id="IPR003660">
    <property type="entry name" value="HAMP_dom"/>
</dbReference>
<feature type="transmembrane region" description="Helical" evidence="15">
    <location>
        <begin position="227"/>
        <end position="250"/>
    </location>
</feature>
<dbReference type="SMART" id="SM00304">
    <property type="entry name" value="HAMP"/>
    <property type="match status" value="1"/>
</dbReference>
<dbReference type="Gene3D" id="6.10.340.10">
    <property type="match status" value="1"/>
</dbReference>
<comment type="subcellular location">
    <subcellularLocation>
        <location evidence="2">Cell membrane</location>
        <topology evidence="2">Multi-pass membrane protein</topology>
    </subcellularLocation>
</comment>
<evidence type="ECO:0000256" key="3">
    <source>
        <dbReference type="ARBA" id="ARBA00012438"/>
    </source>
</evidence>
<dbReference type="Gene3D" id="3.30.565.10">
    <property type="entry name" value="Histidine kinase-like ATPase, C-terminal domain"/>
    <property type="match status" value="1"/>
</dbReference>
<dbReference type="SMART" id="SM00387">
    <property type="entry name" value="HATPase_c"/>
    <property type="match status" value="1"/>
</dbReference>
<evidence type="ECO:0000256" key="15">
    <source>
        <dbReference type="SAM" id="Phobius"/>
    </source>
</evidence>
<evidence type="ECO:0000256" key="9">
    <source>
        <dbReference type="ARBA" id="ARBA00022777"/>
    </source>
</evidence>
<dbReference type="PANTHER" id="PTHR43547">
    <property type="entry name" value="TWO-COMPONENT HISTIDINE KINASE"/>
    <property type="match status" value="1"/>
</dbReference>
<keyword evidence="7 15" id="KW-0812">Transmembrane</keyword>
<evidence type="ECO:0000256" key="8">
    <source>
        <dbReference type="ARBA" id="ARBA00022741"/>
    </source>
</evidence>
<gene>
    <name evidence="18" type="ORF">HC031_17745</name>
</gene>
<keyword evidence="9 18" id="KW-0418">Kinase</keyword>
<evidence type="ECO:0000259" key="16">
    <source>
        <dbReference type="PROSITE" id="PS50109"/>
    </source>
</evidence>
<keyword evidence="5" id="KW-0597">Phosphoprotein</keyword>
<evidence type="ECO:0000256" key="4">
    <source>
        <dbReference type="ARBA" id="ARBA00022475"/>
    </source>
</evidence>
<dbReference type="SUPFAM" id="SSF55874">
    <property type="entry name" value="ATPase domain of HSP90 chaperone/DNA topoisomerase II/histidine kinase"/>
    <property type="match status" value="1"/>
</dbReference>
<comment type="caution">
    <text evidence="18">The sequence shown here is derived from an EMBL/GenBank/DDBJ whole genome shotgun (WGS) entry which is preliminary data.</text>
</comment>
<dbReference type="InterPro" id="IPR003594">
    <property type="entry name" value="HATPase_dom"/>
</dbReference>
<accession>A0ABX0XZS1</accession>
<dbReference type="SUPFAM" id="SSF158472">
    <property type="entry name" value="HAMP domain-like"/>
    <property type="match status" value="1"/>
</dbReference>
<dbReference type="EC" id="2.7.13.3" evidence="3"/>
<evidence type="ECO:0000256" key="2">
    <source>
        <dbReference type="ARBA" id="ARBA00004651"/>
    </source>
</evidence>
<comment type="catalytic activity">
    <reaction evidence="1">
        <text>ATP + protein L-histidine = ADP + protein N-phospho-L-histidine.</text>
        <dbReference type="EC" id="2.7.13.3"/>
    </reaction>
</comment>
<dbReference type="CDD" id="cd06225">
    <property type="entry name" value="HAMP"/>
    <property type="match status" value="1"/>
</dbReference>
<organism evidence="18 19">
    <name type="scientific">Planosporangium thailandense</name>
    <dbReference type="NCBI Taxonomy" id="765197"/>
    <lineage>
        <taxon>Bacteria</taxon>
        <taxon>Bacillati</taxon>
        <taxon>Actinomycetota</taxon>
        <taxon>Actinomycetes</taxon>
        <taxon>Micromonosporales</taxon>
        <taxon>Micromonosporaceae</taxon>
        <taxon>Planosporangium</taxon>
    </lineage>
</organism>
<evidence type="ECO:0000256" key="10">
    <source>
        <dbReference type="ARBA" id="ARBA00022840"/>
    </source>
</evidence>
<evidence type="ECO:0000259" key="17">
    <source>
        <dbReference type="PROSITE" id="PS50885"/>
    </source>
</evidence>
<dbReference type="InterPro" id="IPR036097">
    <property type="entry name" value="HisK_dim/P_sf"/>
</dbReference>
<dbReference type="Pfam" id="PF02518">
    <property type="entry name" value="HATPase_c"/>
    <property type="match status" value="1"/>
</dbReference>
<dbReference type="InterPro" id="IPR036890">
    <property type="entry name" value="HATPase_C_sf"/>
</dbReference>
<feature type="transmembrane region" description="Helical" evidence="15">
    <location>
        <begin position="49"/>
        <end position="72"/>
    </location>
</feature>
<keyword evidence="10" id="KW-0067">ATP-binding</keyword>
<evidence type="ECO:0000256" key="6">
    <source>
        <dbReference type="ARBA" id="ARBA00022679"/>
    </source>
</evidence>
<dbReference type="Gene3D" id="1.10.287.130">
    <property type="match status" value="1"/>
</dbReference>
<keyword evidence="13 15" id="KW-0472">Membrane</keyword>
<dbReference type="CDD" id="cd00075">
    <property type="entry name" value="HATPase"/>
    <property type="match status" value="1"/>
</dbReference>
<protein>
    <recommendedName>
        <fullName evidence="14">Sensor histidine kinase MtrB</fullName>
        <ecNumber evidence="3">2.7.13.3</ecNumber>
    </recommendedName>
</protein>
<dbReference type="SUPFAM" id="SSF47384">
    <property type="entry name" value="Homodimeric domain of signal transducing histidine kinase"/>
    <property type="match status" value="1"/>
</dbReference>
<dbReference type="NCBIfam" id="NF040691">
    <property type="entry name" value="MtrAB_MtrB"/>
    <property type="match status" value="1"/>
</dbReference>
<dbReference type="Pfam" id="PF00512">
    <property type="entry name" value="HisKA"/>
    <property type="match status" value="1"/>
</dbReference>
<dbReference type="CDD" id="cd00082">
    <property type="entry name" value="HisKA"/>
    <property type="match status" value="1"/>
</dbReference>
<dbReference type="PROSITE" id="PS50109">
    <property type="entry name" value="HIS_KIN"/>
    <property type="match status" value="1"/>
</dbReference>
<feature type="domain" description="HAMP" evidence="17">
    <location>
        <begin position="247"/>
        <end position="299"/>
    </location>
</feature>
<keyword evidence="4" id="KW-1003">Cell membrane</keyword>
<dbReference type="Pfam" id="PF00672">
    <property type="entry name" value="HAMP"/>
    <property type="match status" value="1"/>
</dbReference>
<name>A0ABX0XZS1_9ACTN</name>
<dbReference type="PANTHER" id="PTHR43547:SF2">
    <property type="entry name" value="HYBRID SIGNAL TRANSDUCTION HISTIDINE KINASE C"/>
    <property type="match status" value="1"/>
</dbReference>
<dbReference type="PRINTS" id="PR00344">
    <property type="entry name" value="BCTRLSENSOR"/>
</dbReference>
<evidence type="ECO:0000256" key="7">
    <source>
        <dbReference type="ARBA" id="ARBA00022692"/>
    </source>
</evidence>
<dbReference type="SMART" id="SM00388">
    <property type="entry name" value="HisKA"/>
    <property type="match status" value="1"/>
</dbReference>
<sequence length="585" mass="62224">MVRLVLAGLLAGWRSPLARVPLRHAVRLWHRGRRAWRRSLQVRIVSITLVLSLLVVGVFGFVVASAITGGLLDARVRSASKTVDQGAAYAASQLKGVTQPGDPALLTTVPAVVVALGNAEQSGQVQVIIRASDSSLSSLPAQSLAWPKADAYNVVTSGRLADLRRQVGRGKMARQYATANPDGNGERRYLVFGTPINSSGAGGQLELYYLFPLDNEVATVDLVRTTLIATGAALVVLLAMVAALVTRLVVRPVRIAARTAQRLSAGLLDQRMEVRGEDDLARLAASFNQMAGNLQRQIVRLEEMSRLQRRFTSDVSHELRTPLTTVRMAADLIFSAREDFEPAVARSAELLQAELDRFEGLLTDLLEISRFDAGFAMLDAEATDLVPVVRRAADGLTSVAERAGCAVDVSVPGAPVIVEIDPRRIERVLRNLIGNAIEHSEGKPVRVTLAADDSAVAVTVRDHGVGLRPGEEKLVFNRFWRADPSRARQTGGSGLGLSISLEDARLHGGWLEAWGAPGQGAQFRLTLPVRAGERLVSSPLALVPADAPPARSAEPAGTPAVVGVAASAATPVAGGDPGDEGRVTP</sequence>
<keyword evidence="6" id="KW-0808">Transferase</keyword>
<dbReference type="InterPro" id="IPR047669">
    <property type="entry name" value="MtrAB_MtrB"/>
</dbReference>
<evidence type="ECO:0000256" key="13">
    <source>
        <dbReference type="ARBA" id="ARBA00023136"/>
    </source>
</evidence>
<dbReference type="EMBL" id="JAATVY010000012">
    <property type="protein sequence ID" value="NJC71548.1"/>
    <property type="molecule type" value="Genomic_DNA"/>
</dbReference>
<evidence type="ECO:0000313" key="18">
    <source>
        <dbReference type="EMBL" id="NJC71548.1"/>
    </source>
</evidence>
<dbReference type="PROSITE" id="PS50885">
    <property type="entry name" value="HAMP"/>
    <property type="match status" value="1"/>
</dbReference>
<feature type="domain" description="Histidine kinase" evidence="16">
    <location>
        <begin position="314"/>
        <end position="531"/>
    </location>
</feature>
<dbReference type="GO" id="GO:0016301">
    <property type="term" value="F:kinase activity"/>
    <property type="evidence" value="ECO:0007669"/>
    <property type="project" value="UniProtKB-KW"/>
</dbReference>
<keyword evidence="12" id="KW-0902">Two-component regulatory system</keyword>
<dbReference type="InterPro" id="IPR004358">
    <property type="entry name" value="Sig_transdc_His_kin-like_C"/>
</dbReference>
<evidence type="ECO:0000256" key="12">
    <source>
        <dbReference type="ARBA" id="ARBA00023012"/>
    </source>
</evidence>
<keyword evidence="8" id="KW-0547">Nucleotide-binding</keyword>
<keyword evidence="19" id="KW-1185">Reference proteome</keyword>
<dbReference type="InterPro" id="IPR003661">
    <property type="entry name" value="HisK_dim/P_dom"/>
</dbReference>
<proteinExistence type="predicted"/>
<dbReference type="InterPro" id="IPR005467">
    <property type="entry name" value="His_kinase_dom"/>
</dbReference>
<evidence type="ECO:0000256" key="14">
    <source>
        <dbReference type="ARBA" id="ARBA00035305"/>
    </source>
</evidence>
<dbReference type="Proteomes" id="UP000722989">
    <property type="component" value="Unassembled WGS sequence"/>
</dbReference>